<proteinExistence type="predicted"/>
<dbReference type="WBParaSite" id="PgR011_g086_t01">
    <property type="protein sequence ID" value="PgR011_g086_t01"/>
    <property type="gene ID" value="PgR011_g086"/>
</dbReference>
<dbReference type="Proteomes" id="UP000887569">
    <property type="component" value="Unplaced"/>
</dbReference>
<dbReference type="AlphaFoldDB" id="A0A915APR9"/>
<protein>
    <submittedName>
        <fullName evidence="2">Uncharacterized protein</fullName>
    </submittedName>
</protein>
<evidence type="ECO:0000313" key="2">
    <source>
        <dbReference type="WBParaSite" id="PgR011_g086_t01"/>
    </source>
</evidence>
<reference evidence="2" key="1">
    <citation type="submission" date="2022-11" db="UniProtKB">
        <authorList>
            <consortium name="WormBaseParasite"/>
        </authorList>
    </citation>
    <scope>IDENTIFICATION</scope>
</reference>
<evidence type="ECO:0000313" key="1">
    <source>
        <dbReference type="Proteomes" id="UP000887569"/>
    </source>
</evidence>
<organism evidence="1 2">
    <name type="scientific">Parascaris univalens</name>
    <name type="common">Nematode worm</name>
    <dbReference type="NCBI Taxonomy" id="6257"/>
    <lineage>
        <taxon>Eukaryota</taxon>
        <taxon>Metazoa</taxon>
        <taxon>Ecdysozoa</taxon>
        <taxon>Nematoda</taxon>
        <taxon>Chromadorea</taxon>
        <taxon>Rhabditida</taxon>
        <taxon>Spirurina</taxon>
        <taxon>Ascaridomorpha</taxon>
        <taxon>Ascaridoidea</taxon>
        <taxon>Ascarididae</taxon>
        <taxon>Parascaris</taxon>
    </lineage>
</organism>
<accession>A0A915APR9</accession>
<sequence>MSTGTIYMISARIELATSCALGRRDNRYT</sequence>
<name>A0A915APR9_PARUN</name>
<keyword evidence="1" id="KW-1185">Reference proteome</keyword>